<evidence type="ECO:0000313" key="2">
    <source>
        <dbReference type="EMBL" id="KAK6742511.1"/>
    </source>
</evidence>
<dbReference type="InterPro" id="IPR036397">
    <property type="entry name" value="RNaseH_sf"/>
</dbReference>
<dbReference type="Proteomes" id="UP001303046">
    <property type="component" value="Unassembled WGS sequence"/>
</dbReference>
<feature type="chain" id="PRO_5046344277" description="Tc1-like transposase DDE domain-containing protein" evidence="1">
    <location>
        <begin position="18"/>
        <end position="200"/>
    </location>
</feature>
<sequence length="200" mass="22947">MHQSLLTEFSWLPICTCFWSSWCAFKSASPNDFAHRTLRRPSTKFASKLAFLSQEQQFGGPSGHTRTSAKMLCKPLYQLVLQSSLLPFLKGRRRAAHVLQQDNAAVHVSRSIKDWLQRHHIQVIDWLASSPRCNPMENIWGIVVRYVYSINRPFSTVEGLNATISNAWESIDDNMTQNLLTSMHHRLLDVMRENGGTIDY</sequence>
<dbReference type="Gene3D" id="3.30.420.10">
    <property type="entry name" value="Ribonuclease H-like superfamily/Ribonuclease H"/>
    <property type="match status" value="1"/>
</dbReference>
<reference evidence="2 3" key="1">
    <citation type="submission" date="2023-08" db="EMBL/GenBank/DDBJ databases">
        <title>A Necator americanus chromosomal reference genome.</title>
        <authorList>
            <person name="Ilik V."/>
            <person name="Petrzelkova K.J."/>
            <person name="Pardy F."/>
            <person name="Fuh T."/>
            <person name="Niatou-Singa F.S."/>
            <person name="Gouil Q."/>
            <person name="Baker L."/>
            <person name="Ritchie M.E."/>
            <person name="Jex A.R."/>
            <person name="Gazzola D."/>
            <person name="Li H."/>
            <person name="Toshio Fujiwara R."/>
            <person name="Zhan B."/>
            <person name="Aroian R.V."/>
            <person name="Pafco B."/>
            <person name="Schwarz E.M."/>
        </authorList>
    </citation>
    <scope>NUCLEOTIDE SEQUENCE [LARGE SCALE GENOMIC DNA]</scope>
    <source>
        <strain evidence="2 3">Aroian</strain>
        <tissue evidence="2">Whole animal</tissue>
    </source>
</reference>
<feature type="signal peptide" evidence="1">
    <location>
        <begin position="1"/>
        <end position="17"/>
    </location>
</feature>
<comment type="caution">
    <text evidence="2">The sequence shown here is derived from an EMBL/GenBank/DDBJ whole genome shotgun (WGS) entry which is preliminary data.</text>
</comment>
<organism evidence="2 3">
    <name type="scientific">Necator americanus</name>
    <name type="common">Human hookworm</name>
    <dbReference type="NCBI Taxonomy" id="51031"/>
    <lineage>
        <taxon>Eukaryota</taxon>
        <taxon>Metazoa</taxon>
        <taxon>Ecdysozoa</taxon>
        <taxon>Nematoda</taxon>
        <taxon>Chromadorea</taxon>
        <taxon>Rhabditida</taxon>
        <taxon>Rhabditina</taxon>
        <taxon>Rhabditomorpha</taxon>
        <taxon>Strongyloidea</taxon>
        <taxon>Ancylostomatidae</taxon>
        <taxon>Bunostominae</taxon>
        <taxon>Necator</taxon>
    </lineage>
</organism>
<protein>
    <recommendedName>
        <fullName evidence="4">Tc1-like transposase DDE domain-containing protein</fullName>
    </recommendedName>
</protein>
<gene>
    <name evidence="2" type="primary">Necator_chrIII.g10792</name>
    <name evidence="2" type="ORF">RB195_010027</name>
</gene>
<name>A0ABR1CZC3_NECAM</name>
<proteinExistence type="predicted"/>
<keyword evidence="1" id="KW-0732">Signal</keyword>
<evidence type="ECO:0000256" key="1">
    <source>
        <dbReference type="SAM" id="SignalP"/>
    </source>
</evidence>
<evidence type="ECO:0000313" key="3">
    <source>
        <dbReference type="Proteomes" id="UP001303046"/>
    </source>
</evidence>
<accession>A0ABR1CZC3</accession>
<dbReference type="EMBL" id="JAVFWL010000003">
    <property type="protein sequence ID" value="KAK6742511.1"/>
    <property type="molecule type" value="Genomic_DNA"/>
</dbReference>
<keyword evidence="3" id="KW-1185">Reference proteome</keyword>
<evidence type="ECO:0008006" key="4">
    <source>
        <dbReference type="Google" id="ProtNLM"/>
    </source>
</evidence>